<organism evidence="4 5">
    <name type="scientific">Jimgerdemannia flammicorona</name>
    <dbReference type="NCBI Taxonomy" id="994334"/>
    <lineage>
        <taxon>Eukaryota</taxon>
        <taxon>Fungi</taxon>
        <taxon>Fungi incertae sedis</taxon>
        <taxon>Mucoromycota</taxon>
        <taxon>Mucoromycotina</taxon>
        <taxon>Endogonomycetes</taxon>
        <taxon>Endogonales</taxon>
        <taxon>Endogonaceae</taxon>
        <taxon>Jimgerdemannia</taxon>
    </lineage>
</organism>
<keyword evidence="1" id="KW-0863">Zinc-finger</keyword>
<feature type="compositionally biased region" description="Basic and acidic residues" evidence="2">
    <location>
        <begin position="733"/>
        <end position="743"/>
    </location>
</feature>
<dbReference type="AlphaFoldDB" id="A0A433A0J9"/>
<comment type="caution">
    <text evidence="4">The sequence shown here is derived from an EMBL/GenBank/DDBJ whole genome shotgun (WGS) entry which is preliminary data.</text>
</comment>
<proteinExistence type="predicted"/>
<evidence type="ECO:0000256" key="1">
    <source>
        <dbReference type="PROSITE-ProRule" id="PRU00042"/>
    </source>
</evidence>
<dbReference type="PROSITE" id="PS50157">
    <property type="entry name" value="ZINC_FINGER_C2H2_2"/>
    <property type="match status" value="1"/>
</dbReference>
<feature type="compositionally biased region" description="Acidic residues" evidence="2">
    <location>
        <begin position="780"/>
        <end position="790"/>
    </location>
</feature>
<feature type="compositionally biased region" description="Polar residues" evidence="2">
    <location>
        <begin position="745"/>
        <end position="776"/>
    </location>
</feature>
<feature type="region of interest" description="Disordered" evidence="2">
    <location>
        <begin position="540"/>
        <end position="571"/>
    </location>
</feature>
<keyword evidence="1" id="KW-0479">Metal-binding</keyword>
<sequence>SLHQRRSCTVCPPHLTRPMDSQQLQFDPMAMSLPATTSAVVVNTNSVAELANPHLIAFNTQPMILSTDSVQTITPNDSLASNSATMEAVLSNLAHQERMAYSSNPSNSSANVNSDNNLPIGSQPFTSSIISDATQTHLLDSGLLNTLPQQSSPFMTTSQEIQDRNLHNIIEINRQQQLIELRQIQNDVALNSPTGAIPPNDTPVVPSMNPQMQEMLAQAQHKQEEILASQIQILLDNGSAQHPVTSAPGAPMSSQSGIGPSPMMILDATNMDVAQHAVESAVAVHENHVVAAAALNQAMMQQSAIQDTNGTTFTHSDQVAVSIVQAAAVTAASMMNQSIASDAAASMNMVDQLAAATQTHQQIEKLMSQQQQQQQQANTVNAVNAVNDLLSTATGNAIINQAMIGANLLDPQNAAAAAVAIAAAAVSVHTQNIINEVAEQAAVNQMLTNQVAAGETALASPIAINGPVLGVNGERRASVSHSPPHQVSLHDSLQSDYHYMRRPSISSGPGSPWNPNYEQLPATMAEQTPQQAIQQRMAQSAADSMYGMTTESLPQNPALLPGDMRTPSPKQQQIRFVTEHPQLARAHAQTTGDSPTSDNDNGGNNSSLQKRVVQRRHTLSGPYSPEFSRTAQQKAELAKQKEAHGAQRTPTEERRSSPLGQPPSEPMDPSPITMRKLSMREQRRQSLGHLSLPPPPTAKELGLGLEAQLHRASTPTSSAAALDRMSKEELIKKVMEYERERGARSATSPSVSTPMQGVYHSGSSIPDNASDGSVSPGSVCEDEEEEEDDIPLTPMDTGDDRKLGHVKSEVTSASSSAKNSPTLSSQDNPDDDKEDDEKHQCLWKGCNKEFLNMEGLISHVGETHIGSGK</sequence>
<dbReference type="GO" id="GO:0008270">
    <property type="term" value="F:zinc ion binding"/>
    <property type="evidence" value="ECO:0007669"/>
    <property type="project" value="UniProtKB-KW"/>
</dbReference>
<protein>
    <recommendedName>
        <fullName evidence="3">C2H2-type domain-containing protein</fullName>
    </recommendedName>
</protein>
<dbReference type="PROSITE" id="PS00028">
    <property type="entry name" value="ZINC_FINGER_C2H2_1"/>
    <property type="match status" value="1"/>
</dbReference>
<feature type="compositionally biased region" description="Basic and acidic residues" evidence="2">
    <location>
        <begin position="798"/>
        <end position="808"/>
    </location>
</feature>
<feature type="compositionally biased region" description="Low complexity" evidence="2">
    <location>
        <begin position="592"/>
        <end position="607"/>
    </location>
</feature>
<dbReference type="SUPFAM" id="SSF57667">
    <property type="entry name" value="beta-beta-alpha zinc fingers"/>
    <property type="match status" value="1"/>
</dbReference>
<feature type="compositionally biased region" description="Polar residues" evidence="2">
    <location>
        <begin position="540"/>
        <end position="555"/>
    </location>
</feature>
<dbReference type="InterPro" id="IPR013087">
    <property type="entry name" value="Znf_C2H2_type"/>
</dbReference>
<feature type="region of interest" description="Disordered" evidence="2">
    <location>
        <begin position="583"/>
        <end position="701"/>
    </location>
</feature>
<reference evidence="4 5" key="1">
    <citation type="journal article" date="2018" name="New Phytol.">
        <title>Phylogenomics of Endogonaceae and evolution of mycorrhizas within Mucoromycota.</title>
        <authorList>
            <person name="Chang Y."/>
            <person name="Desiro A."/>
            <person name="Na H."/>
            <person name="Sandor L."/>
            <person name="Lipzen A."/>
            <person name="Clum A."/>
            <person name="Barry K."/>
            <person name="Grigoriev I.V."/>
            <person name="Martin F.M."/>
            <person name="Stajich J.E."/>
            <person name="Smith M.E."/>
            <person name="Bonito G."/>
            <person name="Spatafora J.W."/>
        </authorList>
    </citation>
    <scope>NUCLEOTIDE SEQUENCE [LARGE SCALE GENOMIC DNA]</scope>
    <source>
        <strain evidence="4 5">GMNB39</strain>
    </source>
</reference>
<accession>A0A433A0J9</accession>
<feature type="domain" description="C2H2-type" evidence="3">
    <location>
        <begin position="839"/>
        <end position="869"/>
    </location>
</feature>
<feature type="non-terminal residue" evidence="4">
    <location>
        <position position="869"/>
    </location>
</feature>
<feature type="compositionally biased region" description="Polar residues" evidence="2">
    <location>
        <begin position="809"/>
        <end position="827"/>
    </location>
</feature>
<dbReference type="Proteomes" id="UP000268093">
    <property type="component" value="Unassembled WGS sequence"/>
</dbReference>
<gene>
    <name evidence="4" type="ORF">BC936DRAFT_142387</name>
</gene>
<evidence type="ECO:0000256" key="2">
    <source>
        <dbReference type="SAM" id="MobiDB-lite"/>
    </source>
</evidence>
<keyword evidence="1" id="KW-0862">Zinc</keyword>
<evidence type="ECO:0000313" key="4">
    <source>
        <dbReference type="EMBL" id="RUO96224.1"/>
    </source>
</evidence>
<feature type="compositionally biased region" description="Pro residues" evidence="2">
    <location>
        <begin position="660"/>
        <end position="669"/>
    </location>
</feature>
<dbReference type="Gene3D" id="3.30.160.60">
    <property type="entry name" value="Classic Zinc Finger"/>
    <property type="match status" value="1"/>
</dbReference>
<evidence type="ECO:0000313" key="5">
    <source>
        <dbReference type="Proteomes" id="UP000268093"/>
    </source>
</evidence>
<evidence type="ECO:0000259" key="3">
    <source>
        <dbReference type="PROSITE" id="PS50157"/>
    </source>
</evidence>
<feature type="compositionally biased region" description="Basic and acidic residues" evidence="2">
    <location>
        <begin position="636"/>
        <end position="656"/>
    </location>
</feature>
<keyword evidence="5" id="KW-1185">Reference proteome</keyword>
<feature type="region of interest" description="Disordered" evidence="2">
    <location>
        <begin position="733"/>
        <end position="838"/>
    </location>
</feature>
<feature type="non-terminal residue" evidence="4">
    <location>
        <position position="1"/>
    </location>
</feature>
<dbReference type="EMBL" id="RBNI01022568">
    <property type="protein sequence ID" value="RUO96224.1"/>
    <property type="molecule type" value="Genomic_DNA"/>
</dbReference>
<name>A0A433A0J9_9FUNG</name>
<dbReference type="InterPro" id="IPR036236">
    <property type="entry name" value="Znf_C2H2_sf"/>
</dbReference>